<dbReference type="AlphaFoldDB" id="A0A167TT19"/>
<dbReference type="Proteomes" id="UP000076532">
    <property type="component" value="Unassembled WGS sequence"/>
</dbReference>
<accession>A0A167TT19</accession>
<feature type="region of interest" description="Disordered" evidence="1">
    <location>
        <begin position="51"/>
        <end position="80"/>
    </location>
</feature>
<feature type="compositionally biased region" description="Polar residues" evidence="1">
    <location>
        <begin position="1"/>
        <end position="14"/>
    </location>
</feature>
<dbReference type="EMBL" id="KV418122">
    <property type="protein sequence ID" value="KZP03251.1"/>
    <property type="molecule type" value="Genomic_DNA"/>
</dbReference>
<protein>
    <submittedName>
        <fullName evidence="2">Uncharacterized protein</fullName>
    </submittedName>
</protein>
<gene>
    <name evidence="2" type="ORF">FIBSPDRAFT_496762</name>
</gene>
<sequence>MSSTFSFTRTNTASGARPTTFPIHASENAHVLLGLDFQKKHKWKHRGECTPGTPCTSASPNAANIATSKSSNPLKIPDPVVRHRNGVLNERTVNTRTAAKGN</sequence>
<reference evidence="2 3" key="1">
    <citation type="journal article" date="2016" name="Mol. Biol. Evol.">
        <title>Comparative Genomics of Early-Diverging Mushroom-Forming Fungi Provides Insights into the Origins of Lignocellulose Decay Capabilities.</title>
        <authorList>
            <person name="Nagy L.G."/>
            <person name="Riley R."/>
            <person name="Tritt A."/>
            <person name="Adam C."/>
            <person name="Daum C."/>
            <person name="Floudas D."/>
            <person name="Sun H."/>
            <person name="Yadav J.S."/>
            <person name="Pangilinan J."/>
            <person name="Larsson K.H."/>
            <person name="Matsuura K."/>
            <person name="Barry K."/>
            <person name="Labutti K."/>
            <person name="Kuo R."/>
            <person name="Ohm R.A."/>
            <person name="Bhattacharya S.S."/>
            <person name="Shirouzu T."/>
            <person name="Yoshinaga Y."/>
            <person name="Martin F.M."/>
            <person name="Grigoriev I.V."/>
            <person name="Hibbett D.S."/>
        </authorList>
    </citation>
    <scope>NUCLEOTIDE SEQUENCE [LARGE SCALE GENOMIC DNA]</scope>
    <source>
        <strain evidence="2 3">CBS 109695</strain>
    </source>
</reference>
<feature type="region of interest" description="Disordered" evidence="1">
    <location>
        <begin position="1"/>
        <end position="21"/>
    </location>
</feature>
<evidence type="ECO:0000313" key="3">
    <source>
        <dbReference type="Proteomes" id="UP000076532"/>
    </source>
</evidence>
<feature type="compositionally biased region" description="Polar residues" evidence="1">
    <location>
        <begin position="53"/>
        <end position="73"/>
    </location>
</feature>
<keyword evidence="3" id="KW-1185">Reference proteome</keyword>
<evidence type="ECO:0000313" key="2">
    <source>
        <dbReference type="EMBL" id="KZP03251.1"/>
    </source>
</evidence>
<evidence type="ECO:0000256" key="1">
    <source>
        <dbReference type="SAM" id="MobiDB-lite"/>
    </source>
</evidence>
<name>A0A167TT19_9AGAM</name>
<proteinExistence type="predicted"/>
<organism evidence="2 3">
    <name type="scientific">Athelia psychrophila</name>
    <dbReference type="NCBI Taxonomy" id="1759441"/>
    <lineage>
        <taxon>Eukaryota</taxon>
        <taxon>Fungi</taxon>
        <taxon>Dikarya</taxon>
        <taxon>Basidiomycota</taxon>
        <taxon>Agaricomycotina</taxon>
        <taxon>Agaricomycetes</taxon>
        <taxon>Agaricomycetidae</taxon>
        <taxon>Atheliales</taxon>
        <taxon>Atheliaceae</taxon>
        <taxon>Athelia</taxon>
    </lineage>
</organism>